<evidence type="ECO:0000313" key="1">
    <source>
        <dbReference type="EMBL" id="KAH7921088.1"/>
    </source>
</evidence>
<keyword evidence="2" id="KW-1185">Reference proteome</keyword>
<protein>
    <submittedName>
        <fullName evidence="1">Uncharacterized protein</fullName>
    </submittedName>
</protein>
<accession>A0ACB8B862</accession>
<evidence type="ECO:0000313" key="2">
    <source>
        <dbReference type="Proteomes" id="UP000790709"/>
    </source>
</evidence>
<comment type="caution">
    <text evidence="1">The sequence shown here is derived from an EMBL/GenBank/DDBJ whole genome shotgun (WGS) entry which is preliminary data.</text>
</comment>
<dbReference type="Proteomes" id="UP000790709">
    <property type="component" value="Unassembled WGS sequence"/>
</dbReference>
<gene>
    <name evidence="1" type="ORF">BV22DRAFT_1020021</name>
</gene>
<organism evidence="1 2">
    <name type="scientific">Leucogyrophana mollusca</name>
    <dbReference type="NCBI Taxonomy" id="85980"/>
    <lineage>
        <taxon>Eukaryota</taxon>
        <taxon>Fungi</taxon>
        <taxon>Dikarya</taxon>
        <taxon>Basidiomycota</taxon>
        <taxon>Agaricomycotina</taxon>
        <taxon>Agaricomycetes</taxon>
        <taxon>Agaricomycetidae</taxon>
        <taxon>Boletales</taxon>
        <taxon>Boletales incertae sedis</taxon>
        <taxon>Leucogyrophana</taxon>
    </lineage>
</organism>
<sequence>MARGNEEASALSAGIQRVSTLDSDKNKHDAEKEPSLHSSHIAENASFAGKTSLWTRILAGTSGVDPQNDTKRAMHSRHLMMIAIGGTIGTGIFLSAGSAIALAGPGSALLSYFVVGIFVYSVVIALGEMAAMYPVSGAFSVFGTRFVSPALGFTLGWNYWFQCELTAAAIILQASRQIFHRDYWAPQVQAWEWAIIIIVPVFALQLIHVRVYGESEYWFALIKVLMVIFFIIVGLIFDWGGVKGHPGPGLSNFHNSQAFIGGFQNFAQTFVYAFYSFGGIELVAIAAGESAQPYKAVPRAIKATFFRIVLFYLLTILTIGLCISWQDPTLLRAAYNSDVTASPLTVVFQRAGFGAAAHIINAVLLTAVLSATNSCFYASSRMLLSLARSGQAPRVFGWVNRRGVPVPALMQVPIFVVSLAVAFITFLTTIWGEGVVFTWLLNLTGISALLVWASIGLISLRFRLAYRAQGRALSDLPYTQPLFPLLPAGVVILGTLMFIAEGYSAVKEDPFEAKNVVATYIGVCLYIVLYAGYFIYERVILKKQQHFVPLLDVDLDTDAVWKPGEGDPIRFRDHQERKECEAQESGMPNAWRTRLLRMATCVLKSLVGS</sequence>
<reference evidence="1" key="1">
    <citation type="journal article" date="2021" name="New Phytol.">
        <title>Evolutionary innovations through gain and loss of genes in the ectomycorrhizal Boletales.</title>
        <authorList>
            <person name="Wu G."/>
            <person name="Miyauchi S."/>
            <person name="Morin E."/>
            <person name="Kuo A."/>
            <person name="Drula E."/>
            <person name="Varga T."/>
            <person name="Kohler A."/>
            <person name="Feng B."/>
            <person name="Cao Y."/>
            <person name="Lipzen A."/>
            <person name="Daum C."/>
            <person name="Hundley H."/>
            <person name="Pangilinan J."/>
            <person name="Johnson J."/>
            <person name="Barry K."/>
            <person name="LaButti K."/>
            <person name="Ng V."/>
            <person name="Ahrendt S."/>
            <person name="Min B."/>
            <person name="Choi I.G."/>
            <person name="Park H."/>
            <person name="Plett J.M."/>
            <person name="Magnuson J."/>
            <person name="Spatafora J.W."/>
            <person name="Nagy L.G."/>
            <person name="Henrissat B."/>
            <person name="Grigoriev I.V."/>
            <person name="Yang Z.L."/>
            <person name="Xu J."/>
            <person name="Martin F.M."/>
        </authorList>
    </citation>
    <scope>NUCLEOTIDE SEQUENCE</scope>
    <source>
        <strain evidence="1">KUC20120723A-06</strain>
    </source>
</reference>
<name>A0ACB8B862_9AGAM</name>
<dbReference type="EMBL" id="MU266543">
    <property type="protein sequence ID" value="KAH7921088.1"/>
    <property type="molecule type" value="Genomic_DNA"/>
</dbReference>
<proteinExistence type="predicted"/>